<comment type="caution">
    <text evidence="2">The sequence shown here is derived from an EMBL/GenBank/DDBJ whole genome shotgun (WGS) entry which is preliminary data.</text>
</comment>
<name>X6MDI5_RETFI</name>
<feature type="compositionally biased region" description="Polar residues" evidence="1">
    <location>
        <begin position="138"/>
        <end position="149"/>
    </location>
</feature>
<evidence type="ECO:0000313" key="2">
    <source>
        <dbReference type="EMBL" id="ETO11110.1"/>
    </source>
</evidence>
<dbReference type="Proteomes" id="UP000023152">
    <property type="component" value="Unassembled WGS sequence"/>
</dbReference>
<organism evidence="2 3">
    <name type="scientific">Reticulomyxa filosa</name>
    <dbReference type="NCBI Taxonomy" id="46433"/>
    <lineage>
        <taxon>Eukaryota</taxon>
        <taxon>Sar</taxon>
        <taxon>Rhizaria</taxon>
        <taxon>Retaria</taxon>
        <taxon>Foraminifera</taxon>
        <taxon>Monothalamids</taxon>
        <taxon>Reticulomyxidae</taxon>
        <taxon>Reticulomyxa</taxon>
    </lineage>
</organism>
<dbReference type="EMBL" id="ASPP01022767">
    <property type="protein sequence ID" value="ETO11110.1"/>
    <property type="molecule type" value="Genomic_DNA"/>
</dbReference>
<gene>
    <name evidence="2" type="ORF">RFI_26267</name>
</gene>
<accession>X6MDI5</accession>
<sequence length="149" mass="17301">MQRHRRRRRSNFLLQLATTTAARGLHMRRFCVVAQGQESNKTWKEVLLFPEFEFLLSEEQDDAMYYCDTNEDEGNVGPSQYTDPLKGLFATLQSQSKPIDLQQQQLNEQSNKYIDRKVPKKGKVSLNVAKTSQRKHTSSPAWNNPFSLH</sequence>
<proteinExistence type="predicted"/>
<dbReference type="AlphaFoldDB" id="X6MDI5"/>
<reference evidence="2 3" key="1">
    <citation type="journal article" date="2013" name="Curr. Biol.">
        <title>The Genome of the Foraminiferan Reticulomyxa filosa.</title>
        <authorList>
            <person name="Glockner G."/>
            <person name="Hulsmann N."/>
            <person name="Schleicher M."/>
            <person name="Noegel A.A."/>
            <person name="Eichinger L."/>
            <person name="Gallinger C."/>
            <person name="Pawlowski J."/>
            <person name="Sierra R."/>
            <person name="Euteneuer U."/>
            <person name="Pillet L."/>
            <person name="Moustafa A."/>
            <person name="Platzer M."/>
            <person name="Groth M."/>
            <person name="Szafranski K."/>
            <person name="Schliwa M."/>
        </authorList>
    </citation>
    <scope>NUCLEOTIDE SEQUENCE [LARGE SCALE GENOMIC DNA]</scope>
</reference>
<feature type="region of interest" description="Disordered" evidence="1">
    <location>
        <begin position="124"/>
        <end position="149"/>
    </location>
</feature>
<evidence type="ECO:0000256" key="1">
    <source>
        <dbReference type="SAM" id="MobiDB-lite"/>
    </source>
</evidence>
<keyword evidence="3" id="KW-1185">Reference proteome</keyword>
<protein>
    <submittedName>
        <fullName evidence="2">Uncharacterized protein</fullName>
    </submittedName>
</protein>
<evidence type="ECO:0000313" key="3">
    <source>
        <dbReference type="Proteomes" id="UP000023152"/>
    </source>
</evidence>